<sequence>MGRFAEAVRERIREARARLEAALEAEDAFEAAMAEDELEDVLRLARKHGISAETEDGVDGQ</sequence>
<dbReference type="RefSeq" id="WP_114249495.1">
    <property type="nucleotide sequence ID" value="NZ_CP027306.1"/>
</dbReference>
<gene>
    <name evidence="2" type="ORF">C5746_39435</name>
</gene>
<dbReference type="Proteomes" id="UP000252698">
    <property type="component" value="Chromosome"/>
</dbReference>
<keyword evidence="1" id="KW-0175">Coiled coil</keyword>
<dbReference type="AlphaFoldDB" id="A0A2Z5JSK3"/>
<evidence type="ECO:0000313" key="3">
    <source>
        <dbReference type="Proteomes" id="UP000252698"/>
    </source>
</evidence>
<organism evidence="2 3">
    <name type="scientific">Streptomyces atratus</name>
    <dbReference type="NCBI Taxonomy" id="1893"/>
    <lineage>
        <taxon>Bacteria</taxon>
        <taxon>Bacillati</taxon>
        <taxon>Actinomycetota</taxon>
        <taxon>Actinomycetes</taxon>
        <taxon>Kitasatosporales</taxon>
        <taxon>Streptomycetaceae</taxon>
        <taxon>Streptomyces</taxon>
    </lineage>
</organism>
<proteinExistence type="predicted"/>
<evidence type="ECO:0000313" key="2">
    <source>
        <dbReference type="EMBL" id="AXE83279.1"/>
    </source>
</evidence>
<reference evidence="2 3" key="1">
    <citation type="journal article" date="2018" name="Front. Microbiol.">
        <title>Genome Sequencing of Streptomyces atratus SCSIOZH16 and Activation Production of Nocardamine via Metabolic Engineering.</title>
        <authorList>
            <person name="Li Y."/>
            <person name="Zhang C."/>
            <person name="Liu C."/>
            <person name="Ju J."/>
            <person name="Ma J."/>
        </authorList>
    </citation>
    <scope>NUCLEOTIDE SEQUENCE [LARGE SCALE GENOMIC DNA]</scope>
    <source>
        <strain evidence="2 3">SCSIO_ZH16</strain>
    </source>
</reference>
<dbReference type="KEGG" id="sata:C5746_39435"/>
<name>A0A2Z5JSK3_STRAR</name>
<accession>A0A2Z5JSK3</accession>
<evidence type="ECO:0000256" key="1">
    <source>
        <dbReference type="SAM" id="Coils"/>
    </source>
</evidence>
<dbReference type="GeneID" id="95524362"/>
<protein>
    <submittedName>
        <fullName evidence="2">Uncharacterized protein</fullName>
    </submittedName>
</protein>
<feature type="coiled-coil region" evidence="1">
    <location>
        <begin position="5"/>
        <end position="32"/>
    </location>
</feature>
<dbReference type="EMBL" id="CP027306">
    <property type="protein sequence ID" value="AXE83279.1"/>
    <property type="molecule type" value="Genomic_DNA"/>
</dbReference>